<protein>
    <recommendedName>
        <fullName evidence="2">ubiquitinyl hydrolase 1</fullName>
        <ecNumber evidence="2">3.4.19.12</ecNumber>
    </recommendedName>
</protein>
<comment type="catalytic activity">
    <reaction evidence="1">
        <text>Thiol-dependent hydrolysis of ester, thioester, amide, peptide and isopeptide bonds formed by the C-terminal Gly of ubiquitin (a 76-residue protein attached to proteins as an intracellular targeting signal).</text>
        <dbReference type="EC" id="3.4.19.12"/>
    </reaction>
</comment>
<evidence type="ECO:0000256" key="2">
    <source>
        <dbReference type="ARBA" id="ARBA00012759"/>
    </source>
</evidence>
<evidence type="ECO:0000313" key="7">
    <source>
        <dbReference type="Proteomes" id="UP001266305"/>
    </source>
</evidence>
<keyword evidence="7" id="KW-1185">Reference proteome</keyword>
<dbReference type="InterPro" id="IPR018200">
    <property type="entry name" value="USP_CS"/>
</dbReference>
<dbReference type="SUPFAM" id="SSF54001">
    <property type="entry name" value="Cysteine proteinases"/>
    <property type="match status" value="1"/>
</dbReference>
<dbReference type="Pfam" id="PF00443">
    <property type="entry name" value="UCH"/>
    <property type="match status" value="1"/>
</dbReference>
<dbReference type="InterPro" id="IPR028889">
    <property type="entry name" value="USP"/>
</dbReference>
<dbReference type="PROSITE" id="PS50235">
    <property type="entry name" value="USP_3"/>
    <property type="match status" value="1"/>
</dbReference>
<dbReference type="Proteomes" id="UP001266305">
    <property type="component" value="Unassembled WGS sequence"/>
</dbReference>
<dbReference type="PROSITE" id="PS00972">
    <property type="entry name" value="USP_1"/>
    <property type="match status" value="1"/>
</dbReference>
<feature type="region of interest" description="Disordered" evidence="4">
    <location>
        <begin position="101"/>
        <end position="168"/>
    </location>
</feature>
<feature type="region of interest" description="Disordered" evidence="4">
    <location>
        <begin position="1"/>
        <end position="29"/>
    </location>
</feature>
<sequence length="227" mass="23461">MSQRRGGRHQAGGAGRAAGFPRGAGLPRPWLRLRPVPAHLQSCRAYWPLIRLGPGGSASGAAPAAAMDRGAEDAAGGGPSAPRPRRRRSLRRLFSRFLLALGSRSRPGDSPSRSQPGHCDGDGEGGFACAAGPAPAAPGSPGEERPPGPHPQLQLPAGDGARPPGAQGLKNHGNTCFMNAVVQCLSNTDLLAEFLALGRYRAAPGSAEVTEQLAALNTHPNFLRSSR</sequence>
<evidence type="ECO:0000256" key="3">
    <source>
        <dbReference type="ARBA" id="ARBA00022801"/>
    </source>
</evidence>
<feature type="compositionally biased region" description="Low complexity" evidence="4">
    <location>
        <begin position="17"/>
        <end position="29"/>
    </location>
</feature>
<dbReference type="EC" id="3.4.19.12" evidence="2"/>
<dbReference type="PANTHER" id="PTHR21646:SF20">
    <property type="entry name" value="UBIQUITIN CARBOXYL-TERMINAL HYDROLASE 43"/>
    <property type="match status" value="1"/>
</dbReference>
<dbReference type="EMBL" id="JASSZA010000005">
    <property type="protein sequence ID" value="KAK2111149.1"/>
    <property type="molecule type" value="Genomic_DNA"/>
</dbReference>
<feature type="domain" description="USP" evidence="5">
    <location>
        <begin position="167"/>
        <end position="227"/>
    </location>
</feature>
<evidence type="ECO:0000256" key="1">
    <source>
        <dbReference type="ARBA" id="ARBA00000707"/>
    </source>
</evidence>
<organism evidence="6 7">
    <name type="scientific">Saguinus oedipus</name>
    <name type="common">Cotton-top tamarin</name>
    <name type="synonym">Oedipomidas oedipus</name>
    <dbReference type="NCBI Taxonomy" id="9490"/>
    <lineage>
        <taxon>Eukaryota</taxon>
        <taxon>Metazoa</taxon>
        <taxon>Chordata</taxon>
        <taxon>Craniata</taxon>
        <taxon>Vertebrata</taxon>
        <taxon>Euteleostomi</taxon>
        <taxon>Mammalia</taxon>
        <taxon>Eutheria</taxon>
        <taxon>Euarchontoglires</taxon>
        <taxon>Primates</taxon>
        <taxon>Haplorrhini</taxon>
        <taxon>Platyrrhini</taxon>
        <taxon>Cebidae</taxon>
        <taxon>Callitrichinae</taxon>
        <taxon>Saguinus</taxon>
    </lineage>
</organism>
<dbReference type="InterPro" id="IPR038765">
    <property type="entry name" value="Papain-like_cys_pep_sf"/>
</dbReference>
<keyword evidence="3 6" id="KW-0378">Hydrolase</keyword>
<proteinExistence type="predicted"/>
<reference evidence="6 7" key="1">
    <citation type="submission" date="2023-05" db="EMBL/GenBank/DDBJ databases">
        <title>B98-5 Cell Line De Novo Hybrid Assembly: An Optical Mapping Approach.</title>
        <authorList>
            <person name="Kananen K."/>
            <person name="Auerbach J.A."/>
            <person name="Kautto E."/>
            <person name="Blachly J.S."/>
        </authorList>
    </citation>
    <scope>NUCLEOTIDE SEQUENCE [LARGE SCALE GENOMIC DNA]</scope>
    <source>
        <strain evidence="6">B95-8</strain>
        <tissue evidence="6">Cell line</tissue>
    </source>
</reference>
<evidence type="ECO:0000313" key="6">
    <source>
        <dbReference type="EMBL" id="KAK2111149.1"/>
    </source>
</evidence>
<feature type="compositionally biased region" description="Low complexity" evidence="4">
    <location>
        <begin position="127"/>
        <end position="141"/>
    </location>
</feature>
<gene>
    <name evidence="6" type="primary">USP43_2</name>
    <name evidence="6" type="ORF">P7K49_010895</name>
</gene>
<dbReference type="InterPro" id="IPR001394">
    <property type="entry name" value="Peptidase_C19_UCH"/>
</dbReference>
<dbReference type="Gene3D" id="3.90.70.10">
    <property type="entry name" value="Cysteine proteinases"/>
    <property type="match status" value="1"/>
</dbReference>
<dbReference type="PANTHER" id="PTHR21646">
    <property type="entry name" value="UBIQUITIN CARBOXYL-TERMINAL HYDROLASE"/>
    <property type="match status" value="1"/>
</dbReference>
<feature type="region of interest" description="Disordered" evidence="4">
    <location>
        <begin position="57"/>
        <end position="88"/>
    </location>
</feature>
<evidence type="ECO:0000259" key="5">
    <source>
        <dbReference type="PROSITE" id="PS50235"/>
    </source>
</evidence>
<feature type="compositionally biased region" description="Low complexity" evidence="4">
    <location>
        <begin position="59"/>
        <end position="68"/>
    </location>
</feature>
<dbReference type="GO" id="GO:0016787">
    <property type="term" value="F:hydrolase activity"/>
    <property type="evidence" value="ECO:0007669"/>
    <property type="project" value="UniProtKB-KW"/>
</dbReference>
<comment type="caution">
    <text evidence="6">The sequence shown here is derived from an EMBL/GenBank/DDBJ whole genome shotgun (WGS) entry which is preliminary data.</text>
</comment>
<dbReference type="InterPro" id="IPR050185">
    <property type="entry name" value="Ub_carboxyl-term_hydrolase"/>
</dbReference>
<evidence type="ECO:0000256" key="4">
    <source>
        <dbReference type="SAM" id="MobiDB-lite"/>
    </source>
</evidence>
<name>A0ABQ9VP41_SAGOE</name>
<accession>A0ABQ9VP41</accession>
<feature type="compositionally biased region" description="Low complexity" evidence="4">
    <location>
        <begin position="101"/>
        <end position="117"/>
    </location>
</feature>